<proteinExistence type="predicted"/>
<dbReference type="Proteomes" id="UP000033072">
    <property type="component" value="Chromosome"/>
</dbReference>
<dbReference type="EMBL" id="CP009515">
    <property type="protein sequence ID" value="AKB75225.1"/>
    <property type="molecule type" value="Genomic_DNA"/>
</dbReference>
<evidence type="ECO:0000313" key="2">
    <source>
        <dbReference type="Proteomes" id="UP000033072"/>
    </source>
</evidence>
<accession>A0A0E3WTT2</accession>
<dbReference type="PANTHER" id="PTHR37954:SF3">
    <property type="entry name" value="DUF169 DOMAIN-CONTAINING PROTEIN"/>
    <property type="match status" value="1"/>
</dbReference>
<evidence type="ECO:0000313" key="1">
    <source>
        <dbReference type="EMBL" id="AKB75225.1"/>
    </source>
</evidence>
<name>A0A0E3WTT2_9EURY</name>
<sequence length="239" mass="25951">METASSEKMKEINEYGKEIIKLLQLETSPVAVALVPKGAEIPEGIQRIKEKMKHCQMVDHVRKTKEEFYAVLEDQACKGGAAAMGLGHMPPKLASGEFYYDKLKHFKTMEASKNTLTKVPMVEAESILATLYAPLESSSFVPDVVVIICSPKQIMLLTQAALYKEGGRIETEFAGKQSLCSDAVAEPYLTGKMGITVGCTGSRTYTGIQESELTVGIPAKMLPDLVEGLRAIVGKAPAH</sequence>
<dbReference type="GeneID" id="24806751"/>
<keyword evidence="2" id="KW-1185">Reference proteome</keyword>
<gene>
    <name evidence="1" type="ORF">MSLAZ_1964</name>
</gene>
<dbReference type="Pfam" id="PF02596">
    <property type="entry name" value="DUF169"/>
    <property type="match status" value="1"/>
</dbReference>
<evidence type="ECO:0008006" key="3">
    <source>
        <dbReference type="Google" id="ProtNLM"/>
    </source>
</evidence>
<dbReference type="InterPro" id="IPR003748">
    <property type="entry name" value="DUF169"/>
</dbReference>
<organism evidence="1 2">
    <name type="scientific">Methanosarcina lacustris Z-7289</name>
    <dbReference type="NCBI Taxonomy" id="1434111"/>
    <lineage>
        <taxon>Archaea</taxon>
        <taxon>Methanobacteriati</taxon>
        <taxon>Methanobacteriota</taxon>
        <taxon>Stenosarchaea group</taxon>
        <taxon>Methanomicrobia</taxon>
        <taxon>Methanosarcinales</taxon>
        <taxon>Methanosarcinaceae</taxon>
        <taxon>Methanosarcina</taxon>
    </lineage>
</organism>
<reference evidence="1 2" key="1">
    <citation type="submission" date="2014-07" db="EMBL/GenBank/DDBJ databases">
        <title>Methanogenic archaea and the global carbon cycle.</title>
        <authorList>
            <person name="Henriksen J.R."/>
            <person name="Luke J."/>
            <person name="Reinhart S."/>
            <person name="Benedict M.N."/>
            <person name="Youngblut N.D."/>
            <person name="Metcalf M.E."/>
            <person name="Whitaker R.J."/>
            <person name="Metcalf W.W."/>
        </authorList>
    </citation>
    <scope>NUCLEOTIDE SEQUENCE [LARGE SCALE GENOMIC DNA]</scope>
    <source>
        <strain evidence="1 2">Z-7289</strain>
    </source>
</reference>
<dbReference type="KEGG" id="mls:MSLAZ_1964"/>
<dbReference type="PATRIC" id="fig|1434111.4.peg.2586"/>
<dbReference type="PANTHER" id="PTHR37954">
    <property type="entry name" value="BLL4979 PROTEIN"/>
    <property type="match status" value="1"/>
</dbReference>
<dbReference type="HOGENOM" id="CLU_074324_1_0_2"/>
<dbReference type="RefSeq" id="WP_048126579.1">
    <property type="nucleotide sequence ID" value="NZ_CP009515.1"/>
</dbReference>
<dbReference type="OrthoDB" id="89232at2157"/>
<protein>
    <recommendedName>
        <fullName evidence="3">DUF169 domain-containing protein</fullName>
    </recommendedName>
</protein>
<dbReference type="STRING" id="1434111.MSLAZ_1964"/>
<dbReference type="AlphaFoldDB" id="A0A0E3WTT2"/>